<dbReference type="InterPro" id="IPR052936">
    <property type="entry name" value="Jasmonate_Hydroxylase-like"/>
</dbReference>
<evidence type="ECO:0000313" key="3">
    <source>
        <dbReference type="Proteomes" id="UP001595755"/>
    </source>
</evidence>
<organism evidence="2 3">
    <name type="scientific">Cohnella boryungensis</name>
    <dbReference type="NCBI Taxonomy" id="768479"/>
    <lineage>
        <taxon>Bacteria</taxon>
        <taxon>Bacillati</taxon>
        <taxon>Bacillota</taxon>
        <taxon>Bacilli</taxon>
        <taxon>Bacillales</taxon>
        <taxon>Paenibacillaceae</taxon>
        <taxon>Cohnella</taxon>
    </lineage>
</organism>
<dbReference type="Proteomes" id="UP001595755">
    <property type="component" value="Unassembled WGS sequence"/>
</dbReference>
<dbReference type="EMBL" id="JBHSED010000071">
    <property type="protein sequence ID" value="MFC4307123.1"/>
    <property type="molecule type" value="Genomic_DNA"/>
</dbReference>
<dbReference type="PANTHER" id="PTHR37811">
    <property type="entry name" value="BLL5343 PROTEIN"/>
    <property type="match status" value="1"/>
</dbReference>
<protein>
    <submittedName>
        <fullName evidence="2">Antibiotic biosynthesis monooxygenase family protein</fullName>
        <ecNumber evidence="2">1.14.-.-</ecNumber>
    </submittedName>
</protein>
<keyword evidence="2" id="KW-0560">Oxidoreductase</keyword>
<feature type="domain" description="ABM" evidence="1">
    <location>
        <begin position="13"/>
        <end position="85"/>
    </location>
</feature>
<dbReference type="PANTHER" id="PTHR37811:SF2">
    <property type="entry name" value="ABM DOMAIN-CONTAINING PROTEIN"/>
    <property type="match status" value="1"/>
</dbReference>
<evidence type="ECO:0000313" key="2">
    <source>
        <dbReference type="EMBL" id="MFC4307123.1"/>
    </source>
</evidence>
<keyword evidence="2" id="KW-0503">Monooxygenase</keyword>
<comment type="caution">
    <text evidence="2">The sequence shown here is derived from an EMBL/GenBank/DDBJ whole genome shotgun (WGS) entry which is preliminary data.</text>
</comment>
<gene>
    <name evidence="2" type="ORF">ACFO1S_27230</name>
</gene>
<accession>A0ABV8SHU5</accession>
<dbReference type="Pfam" id="PF03992">
    <property type="entry name" value="ABM"/>
    <property type="match status" value="1"/>
</dbReference>
<dbReference type="InterPro" id="IPR007138">
    <property type="entry name" value="ABM_dom"/>
</dbReference>
<dbReference type="Gene3D" id="3.30.70.100">
    <property type="match status" value="1"/>
</dbReference>
<dbReference type="EC" id="1.14.-.-" evidence="2"/>
<dbReference type="GO" id="GO:0004497">
    <property type="term" value="F:monooxygenase activity"/>
    <property type="evidence" value="ECO:0007669"/>
    <property type="project" value="UniProtKB-KW"/>
</dbReference>
<keyword evidence="3" id="KW-1185">Reference proteome</keyword>
<sequence length="110" mass="12481">MAATGQGKEGPYYAVIFSSQRTEGDNGYGRMADEMEETAARQPGFIGIESVRDAAGAGITISYWESMEAISQWKSHAAHRAAQEQGKRQWYENYEVKICRVEREYSYKKQ</sequence>
<dbReference type="InterPro" id="IPR011008">
    <property type="entry name" value="Dimeric_a/b-barrel"/>
</dbReference>
<dbReference type="SUPFAM" id="SSF54909">
    <property type="entry name" value="Dimeric alpha+beta barrel"/>
    <property type="match status" value="1"/>
</dbReference>
<reference evidence="3" key="1">
    <citation type="journal article" date="2019" name="Int. J. Syst. Evol. Microbiol.">
        <title>The Global Catalogue of Microorganisms (GCM) 10K type strain sequencing project: providing services to taxonomists for standard genome sequencing and annotation.</title>
        <authorList>
            <consortium name="The Broad Institute Genomics Platform"/>
            <consortium name="The Broad Institute Genome Sequencing Center for Infectious Disease"/>
            <person name="Wu L."/>
            <person name="Ma J."/>
        </authorList>
    </citation>
    <scope>NUCLEOTIDE SEQUENCE [LARGE SCALE GENOMIC DNA]</scope>
    <source>
        <strain evidence="3">CGMCC 4.1641</strain>
    </source>
</reference>
<name>A0ABV8SHU5_9BACL</name>
<proteinExistence type="predicted"/>
<evidence type="ECO:0000259" key="1">
    <source>
        <dbReference type="Pfam" id="PF03992"/>
    </source>
</evidence>
<dbReference type="RefSeq" id="WP_204604553.1">
    <property type="nucleotide sequence ID" value="NZ_JBHSED010000071.1"/>
</dbReference>